<reference evidence="2" key="1">
    <citation type="journal article" date="2020" name="G3 (Bethesda)">
        <title>High-Quality Assemblies for Three Invasive Social Wasps from the &lt;i&gt;Vespula&lt;/i&gt; Genus.</title>
        <authorList>
            <person name="Harrop T.W.R."/>
            <person name="Guhlin J."/>
            <person name="McLaughlin G.M."/>
            <person name="Permina E."/>
            <person name="Stockwell P."/>
            <person name="Gilligan J."/>
            <person name="Le Lec M.F."/>
            <person name="Gruber M.A.M."/>
            <person name="Quinn O."/>
            <person name="Lovegrove M."/>
            <person name="Duncan E.J."/>
            <person name="Remnant E.J."/>
            <person name="Van Eeckhoven J."/>
            <person name="Graham B."/>
            <person name="Knapp R.A."/>
            <person name="Langford K.W."/>
            <person name="Kronenberg Z."/>
            <person name="Press M.O."/>
            <person name="Eacker S.M."/>
            <person name="Wilson-Rankin E.E."/>
            <person name="Purcell J."/>
            <person name="Lester P.J."/>
            <person name="Dearden P.K."/>
        </authorList>
    </citation>
    <scope>NUCLEOTIDE SEQUENCE</scope>
    <source>
        <strain evidence="2">Volc-1</strain>
    </source>
</reference>
<feature type="domain" description="Reverse transcriptase" evidence="1">
    <location>
        <begin position="9"/>
        <end position="59"/>
    </location>
</feature>
<name>A0A834JTS7_VESPE</name>
<dbReference type="InterPro" id="IPR043502">
    <property type="entry name" value="DNA/RNA_pol_sf"/>
</dbReference>
<dbReference type="SUPFAM" id="SSF56672">
    <property type="entry name" value="DNA/RNA polymerases"/>
    <property type="match status" value="1"/>
</dbReference>
<sequence>MQKIKIAFSTPYDSYEFIRMPFGLKNAPSTFQKLMKSILSRSHELNDLNELFVYLDDILDKYSLLRKEVAYLAHIISATGLKPDSGKIRVLKEFPTPHSIKNTKQFLELVEYYRCFIPNFSLIIKPLTNLLKKRFVKC</sequence>
<proteinExistence type="predicted"/>
<keyword evidence="3" id="KW-1185">Reference proteome</keyword>
<gene>
    <name evidence="2" type="ORF">H0235_017074</name>
</gene>
<dbReference type="Gene3D" id="3.30.70.270">
    <property type="match status" value="2"/>
</dbReference>
<dbReference type="GO" id="GO:0071897">
    <property type="term" value="P:DNA biosynthetic process"/>
    <property type="evidence" value="ECO:0007669"/>
    <property type="project" value="UniProtKB-ARBA"/>
</dbReference>
<evidence type="ECO:0000259" key="1">
    <source>
        <dbReference type="Pfam" id="PF00078"/>
    </source>
</evidence>
<dbReference type="PANTHER" id="PTHR33064:SF37">
    <property type="entry name" value="RIBONUCLEASE H"/>
    <property type="match status" value="1"/>
</dbReference>
<evidence type="ECO:0000313" key="3">
    <source>
        <dbReference type="Proteomes" id="UP000600918"/>
    </source>
</evidence>
<dbReference type="Proteomes" id="UP000600918">
    <property type="component" value="Unassembled WGS sequence"/>
</dbReference>
<evidence type="ECO:0000313" key="2">
    <source>
        <dbReference type="EMBL" id="KAF7394479.1"/>
    </source>
</evidence>
<dbReference type="AlphaFoldDB" id="A0A834JTS7"/>
<protein>
    <recommendedName>
        <fullName evidence="1">Reverse transcriptase domain-containing protein</fullName>
    </recommendedName>
</protein>
<dbReference type="InterPro" id="IPR051320">
    <property type="entry name" value="Viral_Replic_Matur_Polypro"/>
</dbReference>
<dbReference type="InterPro" id="IPR000477">
    <property type="entry name" value="RT_dom"/>
</dbReference>
<comment type="caution">
    <text evidence="2">The sequence shown here is derived from an EMBL/GenBank/DDBJ whole genome shotgun (WGS) entry which is preliminary data.</text>
</comment>
<dbReference type="EMBL" id="JACSDY010000021">
    <property type="protein sequence ID" value="KAF7394479.1"/>
    <property type="molecule type" value="Genomic_DNA"/>
</dbReference>
<accession>A0A834JTS7</accession>
<dbReference type="Pfam" id="PF00078">
    <property type="entry name" value="RVT_1"/>
    <property type="match status" value="1"/>
</dbReference>
<dbReference type="InterPro" id="IPR043128">
    <property type="entry name" value="Rev_trsase/Diguanyl_cyclase"/>
</dbReference>
<dbReference type="PANTHER" id="PTHR33064">
    <property type="entry name" value="POL PROTEIN"/>
    <property type="match status" value="1"/>
</dbReference>
<organism evidence="2 3">
    <name type="scientific">Vespula pensylvanica</name>
    <name type="common">Western yellow jacket</name>
    <name type="synonym">Wasp</name>
    <dbReference type="NCBI Taxonomy" id="30213"/>
    <lineage>
        <taxon>Eukaryota</taxon>
        <taxon>Metazoa</taxon>
        <taxon>Ecdysozoa</taxon>
        <taxon>Arthropoda</taxon>
        <taxon>Hexapoda</taxon>
        <taxon>Insecta</taxon>
        <taxon>Pterygota</taxon>
        <taxon>Neoptera</taxon>
        <taxon>Endopterygota</taxon>
        <taxon>Hymenoptera</taxon>
        <taxon>Apocrita</taxon>
        <taxon>Aculeata</taxon>
        <taxon>Vespoidea</taxon>
        <taxon>Vespidae</taxon>
        <taxon>Vespinae</taxon>
        <taxon>Vespula</taxon>
    </lineage>
</organism>